<evidence type="ECO:0000313" key="2">
    <source>
        <dbReference type="EMBL" id="KAK1762559.1"/>
    </source>
</evidence>
<dbReference type="Gene3D" id="1.20.58.340">
    <property type="entry name" value="Magnesium transport protein CorA, transmembrane region"/>
    <property type="match status" value="1"/>
</dbReference>
<evidence type="ECO:0000313" key="3">
    <source>
        <dbReference type="Proteomes" id="UP001244011"/>
    </source>
</evidence>
<feature type="transmembrane region" description="Helical" evidence="1">
    <location>
        <begin position="457"/>
        <end position="478"/>
    </location>
</feature>
<keyword evidence="1" id="KW-0812">Transmembrane</keyword>
<reference evidence="2" key="1">
    <citation type="submission" date="2023-06" db="EMBL/GenBank/DDBJ databases">
        <title>Genome-scale phylogeny and comparative genomics of the fungal order Sordariales.</title>
        <authorList>
            <consortium name="Lawrence Berkeley National Laboratory"/>
            <person name="Hensen N."/>
            <person name="Bonometti L."/>
            <person name="Westerberg I."/>
            <person name="Brannstrom I.O."/>
            <person name="Guillou S."/>
            <person name="Cros-Aarteil S."/>
            <person name="Calhoun S."/>
            <person name="Haridas S."/>
            <person name="Kuo A."/>
            <person name="Mondo S."/>
            <person name="Pangilinan J."/>
            <person name="Riley R."/>
            <person name="Labutti K."/>
            <person name="Andreopoulos B."/>
            <person name="Lipzen A."/>
            <person name="Chen C."/>
            <person name="Yanf M."/>
            <person name="Daum C."/>
            <person name="Ng V."/>
            <person name="Clum A."/>
            <person name="Steindorff A."/>
            <person name="Ohm R."/>
            <person name="Martin F."/>
            <person name="Silar P."/>
            <person name="Natvig D."/>
            <person name="Lalanne C."/>
            <person name="Gautier V."/>
            <person name="Ament-Velasquez S.L."/>
            <person name="Kruys A."/>
            <person name="Hutchinson M.I."/>
            <person name="Powell A.J."/>
            <person name="Barry K."/>
            <person name="Miller A.N."/>
            <person name="Grigoriev I.V."/>
            <person name="Debuchy R."/>
            <person name="Gladieux P."/>
            <person name="Thoren M.H."/>
            <person name="Johannesson H."/>
        </authorList>
    </citation>
    <scope>NUCLEOTIDE SEQUENCE</scope>
    <source>
        <strain evidence="2">8032-3</strain>
    </source>
</reference>
<feature type="transmembrane region" description="Helical" evidence="1">
    <location>
        <begin position="421"/>
        <end position="445"/>
    </location>
</feature>
<dbReference type="AlphaFoldDB" id="A0AAJ0BT06"/>
<dbReference type="RefSeq" id="XP_060278772.1">
    <property type="nucleotide sequence ID" value="XM_060429234.1"/>
</dbReference>
<dbReference type="Proteomes" id="UP001244011">
    <property type="component" value="Unassembled WGS sequence"/>
</dbReference>
<dbReference type="GeneID" id="85312421"/>
<name>A0AAJ0BT06_9PEZI</name>
<sequence>MDWERKSLEWSDEDFGKFCYAWREAIVVTKLQIGEGKAMVDNLVTARDWDIWFKRATFLQPKERKPGICVILCTRDAPVDFEGSSSAPSSAPVYYLPFDKHILKTIVERFHVHPTIMRTITREVPYFSIQRHGFSEWQECKITSTVRTASVQNDDLALSSAYLPTPGLTLAVVYGCNESQKQQLVRRISSVDLAYNHPTLLAGVLAELERVRLSRMVESVLDGFELQAWRETELDLDMDKAKMASSLKLSFESRAIVNQMQMLKPQLAKMRAETARFADSMPAKLEMKEGETLAKNRDGDGIPGKRLQPTFSQEQLRWESETLANNSDDDGIPTKQLQPAFSQEQLRRAGELIVSRLDEISTEFDDKINECKTIIDNMSLTMQTVWNHFAREDNKMNLSLARASTGFSKDMKRDSSQMRSIALLTMVFIPISTIASIFSADLFSWDPAEGKTVLSGYIWIFVVISLGLTTVTVGAWYLSMYRVVRKEDANRRRDDGGGGSMGV</sequence>
<gene>
    <name evidence="2" type="ORF">QBC33DRAFT_551813</name>
</gene>
<keyword evidence="3" id="KW-1185">Reference proteome</keyword>
<accession>A0AAJ0BT06</accession>
<dbReference type="EMBL" id="MU839036">
    <property type="protein sequence ID" value="KAK1762559.1"/>
    <property type="molecule type" value="Genomic_DNA"/>
</dbReference>
<keyword evidence="1" id="KW-0472">Membrane</keyword>
<protein>
    <submittedName>
        <fullName evidence="2">Uncharacterized protein</fullName>
    </submittedName>
</protein>
<organism evidence="2 3">
    <name type="scientific">Phialemonium atrogriseum</name>
    <dbReference type="NCBI Taxonomy" id="1093897"/>
    <lineage>
        <taxon>Eukaryota</taxon>
        <taxon>Fungi</taxon>
        <taxon>Dikarya</taxon>
        <taxon>Ascomycota</taxon>
        <taxon>Pezizomycotina</taxon>
        <taxon>Sordariomycetes</taxon>
        <taxon>Sordariomycetidae</taxon>
        <taxon>Cephalothecales</taxon>
        <taxon>Cephalothecaceae</taxon>
        <taxon>Phialemonium</taxon>
    </lineage>
</organism>
<comment type="caution">
    <text evidence="2">The sequence shown here is derived from an EMBL/GenBank/DDBJ whole genome shotgun (WGS) entry which is preliminary data.</text>
</comment>
<evidence type="ECO:0000256" key="1">
    <source>
        <dbReference type="SAM" id="Phobius"/>
    </source>
</evidence>
<proteinExistence type="predicted"/>
<keyword evidence="1" id="KW-1133">Transmembrane helix</keyword>